<dbReference type="CTD" id="4541"/>
<feature type="transmembrane region" description="Helical" evidence="1">
    <location>
        <begin position="119"/>
        <end position="138"/>
    </location>
</feature>
<proteinExistence type="predicted"/>
<geneLocation type="mitochondrion" evidence="2"/>
<organism evidence="2">
    <name type="scientific">Spirobolus bungii</name>
    <dbReference type="NCBI Taxonomy" id="2798518"/>
    <lineage>
        <taxon>Eukaryota</taxon>
        <taxon>Metazoa</taxon>
        <taxon>Ecdysozoa</taxon>
        <taxon>Arthropoda</taxon>
        <taxon>Myriapoda</taxon>
        <taxon>Diplopoda</taxon>
        <taxon>Helminthomorpha</taxon>
        <taxon>Spirobolidae</taxon>
        <taxon>Spirobolus</taxon>
    </lineage>
</organism>
<feature type="transmembrane region" description="Helical" evidence="1">
    <location>
        <begin position="45"/>
        <end position="66"/>
    </location>
</feature>
<keyword evidence="2" id="KW-0496">Mitochondrion</keyword>
<feature type="transmembrane region" description="Helical" evidence="1">
    <location>
        <begin position="20"/>
        <end position="39"/>
    </location>
</feature>
<gene>
    <name evidence="2" type="primary">ND6</name>
</gene>
<name>A0A7T6UYY0_9MYRI</name>
<dbReference type="RefSeq" id="YP_010138750.1">
    <property type="nucleotide sequence ID" value="NC_056899.1"/>
</dbReference>
<accession>A0A7T6UYY0</accession>
<evidence type="ECO:0000313" key="2">
    <source>
        <dbReference type="EMBL" id="QQJ94258.1"/>
    </source>
</evidence>
<dbReference type="AlphaFoldDB" id="A0A7T6UYY0"/>
<evidence type="ECO:0000256" key="1">
    <source>
        <dbReference type="SAM" id="Phobius"/>
    </source>
</evidence>
<protein>
    <submittedName>
        <fullName evidence="2">NADH dehydrogenase subunit 6</fullName>
    </submittedName>
</protein>
<dbReference type="EMBL" id="MT767838">
    <property type="protein sequence ID" value="QQJ94258.1"/>
    <property type="molecule type" value="Genomic_DNA"/>
</dbReference>
<sequence>MTPLLMLPLSIIFLQLHHPLSLALTVIFTALISSISVFTLTRTSWLSYILILVFIGGILVLLTYIASLAPSSKTMNPYILPVPLLSIPLLYSFSTPSHFTFTQPTLTFKTLFSSSLSPMTIILVTFLLITLLVIAQLVKMSEGPLRSTLYD</sequence>
<dbReference type="GeneID" id="67131923"/>
<keyword evidence="1" id="KW-0812">Transmembrane</keyword>
<keyword evidence="1" id="KW-0472">Membrane</keyword>
<keyword evidence="1" id="KW-1133">Transmembrane helix</keyword>
<reference evidence="2" key="1">
    <citation type="submission" date="2020-07" db="EMBL/GenBank/DDBJ databases">
        <authorList>
            <person name="Xu H."/>
            <person name="Liu H."/>
            <person name="Ruan H."/>
        </authorList>
    </citation>
    <scope>NUCLEOTIDE SEQUENCE</scope>
</reference>